<gene>
    <name evidence="3" type="ORF">DFP80_11144</name>
</gene>
<name>A0A366J0G9_9GAMM</name>
<dbReference type="GO" id="GO:0052689">
    <property type="term" value="F:carboxylic ester hydrolase activity"/>
    <property type="evidence" value="ECO:0007669"/>
    <property type="project" value="TreeGrafter"/>
</dbReference>
<reference evidence="3 4" key="1">
    <citation type="submission" date="2018-06" db="EMBL/GenBank/DDBJ databases">
        <title>Genomic Encyclopedia of Type Strains, Phase III (KMG-III): the genomes of soil and plant-associated and newly described type strains.</title>
        <authorList>
            <person name="Whitman W."/>
        </authorList>
    </citation>
    <scope>NUCLEOTIDE SEQUENCE [LARGE SCALE GENOMIC DNA]</scope>
    <source>
        <strain evidence="3 4">CECT 7377</strain>
    </source>
</reference>
<dbReference type="Gene3D" id="3.40.50.1820">
    <property type="entry name" value="alpha/beta hydrolase"/>
    <property type="match status" value="1"/>
</dbReference>
<dbReference type="PANTHER" id="PTHR43265">
    <property type="entry name" value="ESTERASE ESTD"/>
    <property type="match status" value="1"/>
</dbReference>
<sequence length="311" mass="34493">MKLFFIASLWLSTTFNSFATPREKVVSIDTGTGKLEGTLLINDLKGSKTVALIIAGSGPTDRDGNTPTMINNSLKMLADELAKIGVSSLRYDKRGIGESKDSGLKENELRFDNYINDANSWVEYLRNLSNFNKIIVIGHSEGALIGMVASQQKNVDKFISIAGAGQPIDQTIRDQLKSQPPIFLEQSTPILDKLLQGQAVENVPAFLNSLFRPSVQSYMISWFKYDPKKEIAKLNKPVLIVQGSTDIQVGLMDADKLAAANKKAERVVIQKMNHIFKEATLDRPSNFKTYNQPELSIKPELVKVISEFVLN</sequence>
<evidence type="ECO:0000256" key="1">
    <source>
        <dbReference type="SAM" id="SignalP"/>
    </source>
</evidence>
<dbReference type="Pfam" id="PF12146">
    <property type="entry name" value="Hydrolase_4"/>
    <property type="match status" value="1"/>
</dbReference>
<feature type="chain" id="PRO_5016868944" description="Serine aminopeptidase S33 domain-containing protein" evidence="1">
    <location>
        <begin position="20"/>
        <end position="311"/>
    </location>
</feature>
<keyword evidence="1" id="KW-0732">Signal</keyword>
<keyword evidence="4" id="KW-1185">Reference proteome</keyword>
<dbReference type="AlphaFoldDB" id="A0A366J0G9"/>
<accession>A0A366J0G9</accession>
<organism evidence="3 4">
    <name type="scientific">Marinomonas rhizomae</name>
    <dbReference type="NCBI Taxonomy" id="491948"/>
    <lineage>
        <taxon>Bacteria</taxon>
        <taxon>Pseudomonadati</taxon>
        <taxon>Pseudomonadota</taxon>
        <taxon>Gammaproteobacteria</taxon>
        <taxon>Oceanospirillales</taxon>
        <taxon>Oceanospirillaceae</taxon>
        <taxon>Marinomonas</taxon>
    </lineage>
</organism>
<feature type="domain" description="Serine aminopeptidase S33" evidence="2">
    <location>
        <begin position="76"/>
        <end position="193"/>
    </location>
</feature>
<proteinExistence type="predicted"/>
<dbReference type="InterPro" id="IPR053145">
    <property type="entry name" value="AB_hydrolase_Est10"/>
</dbReference>
<dbReference type="RefSeq" id="WP_113917599.1">
    <property type="nucleotide sequence ID" value="NZ_QNSE01000011.1"/>
</dbReference>
<dbReference type="PANTHER" id="PTHR43265:SF1">
    <property type="entry name" value="ESTERASE ESTD"/>
    <property type="match status" value="1"/>
</dbReference>
<dbReference type="InterPro" id="IPR029058">
    <property type="entry name" value="AB_hydrolase_fold"/>
</dbReference>
<evidence type="ECO:0000313" key="3">
    <source>
        <dbReference type="EMBL" id="RBP80521.1"/>
    </source>
</evidence>
<protein>
    <recommendedName>
        <fullName evidence="2">Serine aminopeptidase S33 domain-containing protein</fullName>
    </recommendedName>
</protein>
<dbReference type="EMBL" id="QNSE01000011">
    <property type="protein sequence ID" value="RBP80521.1"/>
    <property type="molecule type" value="Genomic_DNA"/>
</dbReference>
<dbReference type="SUPFAM" id="SSF53474">
    <property type="entry name" value="alpha/beta-Hydrolases"/>
    <property type="match status" value="1"/>
</dbReference>
<dbReference type="InterPro" id="IPR022742">
    <property type="entry name" value="Hydrolase_4"/>
</dbReference>
<dbReference type="Proteomes" id="UP000252792">
    <property type="component" value="Unassembled WGS sequence"/>
</dbReference>
<evidence type="ECO:0000313" key="4">
    <source>
        <dbReference type="Proteomes" id="UP000252792"/>
    </source>
</evidence>
<comment type="caution">
    <text evidence="3">The sequence shown here is derived from an EMBL/GenBank/DDBJ whole genome shotgun (WGS) entry which is preliminary data.</text>
</comment>
<dbReference type="OrthoDB" id="249225at2"/>
<feature type="signal peptide" evidence="1">
    <location>
        <begin position="1"/>
        <end position="19"/>
    </location>
</feature>
<evidence type="ECO:0000259" key="2">
    <source>
        <dbReference type="Pfam" id="PF12146"/>
    </source>
</evidence>